<evidence type="ECO:0000313" key="5">
    <source>
        <dbReference type="EMBL" id="WMD23105.1"/>
    </source>
</evidence>
<evidence type="ECO:0000259" key="2">
    <source>
        <dbReference type="Pfam" id="PF22174"/>
    </source>
</evidence>
<proteinExistence type="predicted"/>
<dbReference type="InterPro" id="IPR053981">
    <property type="entry name" value="Gp44/GpP-like_2nd"/>
</dbReference>
<keyword evidence="6" id="KW-1185">Reference proteome</keyword>
<accession>A0ABY9M806</accession>
<feature type="domain" description="Baseplate hub protein gp44-like N-terminal" evidence="1">
    <location>
        <begin position="21"/>
        <end position="104"/>
    </location>
</feature>
<dbReference type="Gene3D" id="3.55.50.10">
    <property type="entry name" value="Baseplate protein-like domains"/>
    <property type="match status" value="1"/>
</dbReference>
<dbReference type="Pfam" id="PF21683">
    <property type="entry name" value="GpP-like_1st"/>
    <property type="match status" value="1"/>
</dbReference>
<evidence type="ECO:0000313" key="6">
    <source>
        <dbReference type="Proteomes" id="UP001234798"/>
    </source>
</evidence>
<protein>
    <submittedName>
        <fullName evidence="5">Phage tail protein</fullName>
    </submittedName>
</protein>
<reference evidence="5 6" key="1">
    <citation type="submission" date="2023-08" db="EMBL/GenBank/DDBJ databases">
        <title>Achromobacter seleniivolatilans sp. nov., isolated from seleniferous soil.</title>
        <authorList>
            <person name="Zhang S."/>
            <person name="Li K."/>
            <person name="Peng J."/>
            <person name="Zhao Q."/>
            <person name="Wang H."/>
            <person name="Guo Y."/>
        </authorList>
    </citation>
    <scope>NUCLEOTIDE SEQUENCE [LARGE SCALE GENOMIC DNA]</scope>
    <source>
        <strain evidence="5 6">R39</strain>
    </source>
</reference>
<dbReference type="Pfam" id="PF22174">
    <property type="entry name" value="NMB1110-like_C"/>
    <property type="match status" value="1"/>
</dbReference>
<dbReference type="Gene3D" id="3.30.1920.10">
    <property type="entry name" value="Baseplate protein-like domains - 2 layer sandwich fold"/>
    <property type="match status" value="1"/>
</dbReference>
<dbReference type="InterPro" id="IPR049354">
    <property type="entry name" value="GpP-like_N"/>
</dbReference>
<feature type="domain" description="Tail protein NMB1110-like C-terminal" evidence="2">
    <location>
        <begin position="282"/>
        <end position="350"/>
    </location>
</feature>
<dbReference type="Gene3D" id="2.30.300.10">
    <property type="entry name" value="Baseplate protein-like domain - beta roll fold"/>
    <property type="match status" value="1"/>
</dbReference>
<name>A0ABY9M806_9BURK</name>
<dbReference type="RefSeq" id="WP_306948761.1">
    <property type="nucleotide sequence ID" value="NZ_CP132976.1"/>
</dbReference>
<dbReference type="EMBL" id="CP132976">
    <property type="protein sequence ID" value="WMD23105.1"/>
    <property type="molecule type" value="Genomic_DNA"/>
</dbReference>
<gene>
    <name evidence="5" type="ORF">RAS12_12225</name>
</gene>
<dbReference type="InterPro" id="IPR026276">
    <property type="entry name" value="Baseplate_GpP"/>
</dbReference>
<dbReference type="PIRSF" id="PIRSF004440">
    <property type="entry name" value="GpP"/>
    <property type="match status" value="1"/>
</dbReference>
<evidence type="ECO:0000259" key="3">
    <source>
        <dbReference type="Pfam" id="PF22255"/>
    </source>
</evidence>
<sequence>MATPNSSQGHTPDLSRDIEPVSILIGGRVHNDWSNYDVDSDLMRPAAGWRVDLGLPAGQLPLAVEPGARVEVRIGSDVALTGIVDDVDDDVGGRTASLSMSGRDGAGILTDCSAPIFTAKDMSLEQIVRSVVNPLGISKVRVDSRGSSAAKKVNIEPGDTAWRALERAAHANGLWPWFAPDGTLIVGGPDYDAPPVASLILRRDGKGNNINRLRRIKSIARRYSEITILGQSNGTNAANGQNAMRTIVRDPDVKIYRPLILTDGDALSGDSLLRQAEKALADGRLDGLTYQADVRGHRTSNGVLWEPGQRVHLEDERRGFSGILFVMARRFRGGSGTSTTTTLTLKEDKVWIPLVVPKGKRKLETKAFDPEELDTTP</sequence>
<dbReference type="InterPro" id="IPR054034">
    <property type="entry name" value="NMB1110-like_C"/>
</dbReference>
<evidence type="ECO:0000259" key="1">
    <source>
        <dbReference type="Pfam" id="PF21683"/>
    </source>
</evidence>
<feature type="domain" description="Tail protein NMB1110-like third" evidence="4">
    <location>
        <begin position="222"/>
        <end position="279"/>
    </location>
</feature>
<organism evidence="5 6">
    <name type="scientific">Achromobacter seleniivolatilans</name>
    <dbReference type="NCBI Taxonomy" id="3047478"/>
    <lineage>
        <taxon>Bacteria</taxon>
        <taxon>Pseudomonadati</taxon>
        <taxon>Pseudomonadota</taxon>
        <taxon>Betaproteobacteria</taxon>
        <taxon>Burkholderiales</taxon>
        <taxon>Alcaligenaceae</taxon>
        <taxon>Achromobacter</taxon>
    </lineage>
</organism>
<dbReference type="InterPro" id="IPR023399">
    <property type="entry name" value="Baseplate-like_2-layer_sand"/>
</dbReference>
<dbReference type="SUPFAM" id="SSF69279">
    <property type="entry name" value="Phage tail proteins"/>
    <property type="match status" value="2"/>
</dbReference>
<evidence type="ECO:0000259" key="4">
    <source>
        <dbReference type="Pfam" id="PF22630"/>
    </source>
</evidence>
<dbReference type="Pfam" id="PF22630">
    <property type="entry name" value="NMB1110_3rd"/>
    <property type="match status" value="1"/>
</dbReference>
<dbReference type="InterPro" id="IPR054482">
    <property type="entry name" value="NMB1110-like_3rd"/>
</dbReference>
<feature type="domain" description="Baseplate hub protein gp44/GpP-like second" evidence="3">
    <location>
        <begin position="106"/>
        <end position="187"/>
    </location>
</feature>
<dbReference type="Pfam" id="PF22255">
    <property type="entry name" value="Gp44-like_2nd"/>
    <property type="match status" value="1"/>
</dbReference>
<dbReference type="Proteomes" id="UP001234798">
    <property type="component" value="Chromosome"/>
</dbReference>